<evidence type="ECO:0000256" key="4">
    <source>
        <dbReference type="SAM" id="MobiDB-lite"/>
    </source>
</evidence>
<dbReference type="Gene3D" id="3.30.559.30">
    <property type="entry name" value="Nonribosomal peptide synthetase, condensation domain"/>
    <property type="match status" value="1"/>
</dbReference>
<dbReference type="InterPro" id="IPR029058">
    <property type="entry name" value="AB_hydrolase_fold"/>
</dbReference>
<protein>
    <submittedName>
        <fullName evidence="6">Amino acid adenylation domain-containing protein</fullName>
    </submittedName>
</protein>
<dbReference type="GO" id="GO:0005737">
    <property type="term" value="C:cytoplasm"/>
    <property type="evidence" value="ECO:0007669"/>
    <property type="project" value="TreeGrafter"/>
</dbReference>
<feature type="region of interest" description="Disordered" evidence="4">
    <location>
        <begin position="1086"/>
        <end position="1107"/>
    </location>
</feature>
<dbReference type="Pfam" id="PF00668">
    <property type="entry name" value="Condensation"/>
    <property type="match status" value="1"/>
</dbReference>
<dbReference type="Pfam" id="PF00501">
    <property type="entry name" value="AMP-binding"/>
    <property type="match status" value="1"/>
</dbReference>
<dbReference type="CDD" id="cd05930">
    <property type="entry name" value="A_NRPS"/>
    <property type="match status" value="1"/>
</dbReference>
<dbReference type="RefSeq" id="WP_192037640.1">
    <property type="nucleotide sequence ID" value="NZ_JACYWE010000001.1"/>
</dbReference>
<evidence type="ECO:0000256" key="3">
    <source>
        <dbReference type="ARBA" id="ARBA00022553"/>
    </source>
</evidence>
<dbReference type="SUPFAM" id="SSF47336">
    <property type="entry name" value="ACP-like"/>
    <property type="match status" value="1"/>
</dbReference>
<dbReference type="Proteomes" id="UP000642993">
    <property type="component" value="Unassembled WGS sequence"/>
</dbReference>
<sequence>MTSAGDPGLDEARRALLRHRLRGLGNSGDRSARPEPSPGPWQEGPLRLSAAQSQLWYFATYAPGTVAYNEIVTLRKTGGFDADAFRWAFNEIVRRHEAWRTSFGVVDGEPCQIVSEPSDYELPIADFSSLALEDAMVAARELVADDVLRPYDLEAGPPLRPHLVRMARDDHYLFLAAHHIVFDGVTINTIVLPELIRLYEARSRGIAASIPPPAAQYRDFASWEQDWLRGPEAARRVDQCRSRLAGLVPPELPHDHPRPARRAFAGNAVPLYLAPRTVARLREIAAGRGASLFHAVAAGYAFWLARYAGGAESSFAIASDLRRPRFASVAGYCLNTVVLRVPLARTASFEQLVGVVRGEVLAALDCAVPFSHLVRALNLPRDPRANPVFNALLALEPPPASLDPAWSSPQMDNALADVPVSAVCDISVELDEQPDGSIAGRLIADSALFDDATARLMAQHLLRVLRCAAEQPDRALGEIAGPDAADRREQLGVFNPAVPPGAFRAVHDLVAEQSALAPDAVAVEVGGQELTYSGMVERAEQIADLLATEGVGRGDVVAVFLGRTIDLVPALLGIMMSGAAYLPLEKTHPASRARFMMADAGARVILTDEATRDAVPKEGRAVLVIEHAADCPARRGRTRPGCMAPDLAYVIYTSGSTGAPKGVQVEHGNLAHLVDAMPRALGLDKQDRVLSVSSYTFDVSVGDIFPTLVAGATLILATGEQIQDPRLLARLIDQSSPTLLCATPTAWTALLAAGWQGKRDLIAGSVGESLPDALASELHARCRGVWNGWGPTEATVYAGGGFVAAGEPVTVGLPLRGTRILVMDEDGRLLPTGVPGEVVIAGRGIARGYINRPGLTASRFVPDGLAPSSEGGRAYRTGDRGRLLADGRLQHLGRLDDQIKLRGFRIEPGEIEAALTEHPGVDAAAVAVRPGHDGQARLIGYVVSSADPGAAGLRDWLRARLPEYMVPTAWVVLPALPRLPSGKLDRAALPDQVGWSGMDIGGTGAEEVMPEGPWTPVQRELARIWSGLTGTAVTDLHATFFDVGGHSLLAARVVSRVESELGAHVPLADFLERGTTIATLAHLVEASTGSPDDGPYRAPATKGTAPS</sequence>
<dbReference type="Gene3D" id="3.30.559.10">
    <property type="entry name" value="Chloramphenicol acetyltransferase-like domain"/>
    <property type="match status" value="1"/>
</dbReference>
<name>A0A927J9P6_9ACTN</name>
<dbReference type="PROSITE" id="PS00012">
    <property type="entry name" value="PHOSPHOPANTETHEINE"/>
    <property type="match status" value="1"/>
</dbReference>
<comment type="cofactor">
    <cofactor evidence="1">
        <name>pantetheine 4'-phosphate</name>
        <dbReference type="ChEBI" id="CHEBI:47942"/>
    </cofactor>
</comment>
<dbReference type="FunFam" id="3.40.50.980:FF:000001">
    <property type="entry name" value="Non-ribosomal peptide synthetase"/>
    <property type="match status" value="1"/>
</dbReference>
<reference evidence="6" key="1">
    <citation type="submission" date="2020-09" db="EMBL/GenBank/DDBJ databases">
        <title>Hoyosella lacisalsi sp. nov., a halotolerant actinobacterium isolated from soil of Lake Gudzhirganskoe.</title>
        <authorList>
            <person name="Yang Q."/>
            <person name="Guo P.Y."/>
            <person name="Liu S.W."/>
            <person name="Li F.N."/>
            <person name="Sun C.H."/>
        </authorList>
    </citation>
    <scope>NUCLEOTIDE SEQUENCE</scope>
    <source>
        <strain evidence="6">G463</strain>
    </source>
</reference>
<dbReference type="InterPro" id="IPR009081">
    <property type="entry name" value="PP-bd_ACP"/>
</dbReference>
<dbReference type="GO" id="GO:0003824">
    <property type="term" value="F:catalytic activity"/>
    <property type="evidence" value="ECO:0007669"/>
    <property type="project" value="InterPro"/>
</dbReference>
<dbReference type="PANTHER" id="PTHR45527:SF1">
    <property type="entry name" value="FATTY ACID SYNTHASE"/>
    <property type="match status" value="1"/>
</dbReference>
<dbReference type="PANTHER" id="PTHR45527">
    <property type="entry name" value="NONRIBOSOMAL PEPTIDE SYNTHETASE"/>
    <property type="match status" value="1"/>
</dbReference>
<dbReference type="Pfam" id="PF00550">
    <property type="entry name" value="PP-binding"/>
    <property type="match status" value="1"/>
</dbReference>
<evidence type="ECO:0000259" key="5">
    <source>
        <dbReference type="PROSITE" id="PS50075"/>
    </source>
</evidence>
<dbReference type="InterPro" id="IPR001242">
    <property type="entry name" value="Condensation_dom"/>
</dbReference>
<evidence type="ECO:0000256" key="2">
    <source>
        <dbReference type="ARBA" id="ARBA00022450"/>
    </source>
</evidence>
<dbReference type="Pfam" id="PF13193">
    <property type="entry name" value="AMP-binding_C"/>
    <property type="match status" value="1"/>
</dbReference>
<dbReference type="CDD" id="cd19531">
    <property type="entry name" value="LCL_NRPS-like"/>
    <property type="match status" value="1"/>
</dbReference>
<dbReference type="AlphaFoldDB" id="A0A927J9P6"/>
<dbReference type="Gene3D" id="3.40.50.12780">
    <property type="entry name" value="N-terminal domain of ligase-like"/>
    <property type="match status" value="1"/>
</dbReference>
<dbReference type="Gene3D" id="3.40.50.1820">
    <property type="entry name" value="alpha/beta hydrolase"/>
    <property type="match status" value="1"/>
</dbReference>
<feature type="domain" description="Carrier" evidence="5">
    <location>
        <begin position="1012"/>
        <end position="1088"/>
    </location>
</feature>
<dbReference type="SUPFAM" id="SSF52777">
    <property type="entry name" value="CoA-dependent acyltransferases"/>
    <property type="match status" value="2"/>
</dbReference>
<dbReference type="InterPro" id="IPR036736">
    <property type="entry name" value="ACP-like_sf"/>
</dbReference>
<dbReference type="PROSITE" id="PS00455">
    <property type="entry name" value="AMP_BINDING"/>
    <property type="match status" value="1"/>
</dbReference>
<dbReference type="Gene3D" id="3.30.300.30">
    <property type="match status" value="1"/>
</dbReference>
<dbReference type="InterPro" id="IPR023213">
    <property type="entry name" value="CAT-like_dom_sf"/>
</dbReference>
<organism evidence="6 7">
    <name type="scientific">Lolliginicoccus lacisalsi</name>
    <dbReference type="NCBI Taxonomy" id="2742202"/>
    <lineage>
        <taxon>Bacteria</taxon>
        <taxon>Bacillati</taxon>
        <taxon>Actinomycetota</taxon>
        <taxon>Actinomycetes</taxon>
        <taxon>Mycobacteriales</taxon>
        <taxon>Hoyosellaceae</taxon>
        <taxon>Lolliginicoccus</taxon>
    </lineage>
</organism>
<dbReference type="GO" id="GO:0008610">
    <property type="term" value="P:lipid biosynthetic process"/>
    <property type="evidence" value="ECO:0007669"/>
    <property type="project" value="UniProtKB-ARBA"/>
</dbReference>
<feature type="region of interest" description="Disordered" evidence="4">
    <location>
        <begin position="24"/>
        <end position="45"/>
    </location>
</feature>
<evidence type="ECO:0000313" key="7">
    <source>
        <dbReference type="Proteomes" id="UP000642993"/>
    </source>
</evidence>
<dbReference type="InterPro" id="IPR042099">
    <property type="entry name" value="ANL_N_sf"/>
</dbReference>
<dbReference type="InterPro" id="IPR006162">
    <property type="entry name" value="Ppantetheine_attach_site"/>
</dbReference>
<dbReference type="GO" id="GO:0044550">
    <property type="term" value="P:secondary metabolite biosynthetic process"/>
    <property type="evidence" value="ECO:0007669"/>
    <property type="project" value="TreeGrafter"/>
</dbReference>
<dbReference type="EMBL" id="JACYWE010000001">
    <property type="protein sequence ID" value="MBD8505169.1"/>
    <property type="molecule type" value="Genomic_DNA"/>
</dbReference>
<accession>A0A927J9P6</accession>
<dbReference type="InterPro" id="IPR020845">
    <property type="entry name" value="AMP-binding_CS"/>
</dbReference>
<keyword evidence="7" id="KW-1185">Reference proteome</keyword>
<dbReference type="SUPFAM" id="SSF56801">
    <property type="entry name" value="Acetyl-CoA synthetase-like"/>
    <property type="match status" value="1"/>
</dbReference>
<comment type="caution">
    <text evidence="6">The sequence shown here is derived from an EMBL/GenBank/DDBJ whole genome shotgun (WGS) entry which is preliminary data.</text>
</comment>
<dbReference type="GO" id="GO:0031177">
    <property type="term" value="F:phosphopantetheine binding"/>
    <property type="evidence" value="ECO:0007669"/>
    <property type="project" value="TreeGrafter"/>
</dbReference>
<evidence type="ECO:0000256" key="1">
    <source>
        <dbReference type="ARBA" id="ARBA00001957"/>
    </source>
</evidence>
<dbReference type="NCBIfam" id="TIGR01733">
    <property type="entry name" value="AA-adenyl-dom"/>
    <property type="match status" value="1"/>
</dbReference>
<dbReference type="InterPro" id="IPR045851">
    <property type="entry name" value="AMP-bd_C_sf"/>
</dbReference>
<proteinExistence type="predicted"/>
<dbReference type="InterPro" id="IPR000873">
    <property type="entry name" value="AMP-dep_synth/lig_dom"/>
</dbReference>
<dbReference type="GO" id="GO:0043041">
    <property type="term" value="P:amino acid activation for nonribosomal peptide biosynthetic process"/>
    <property type="evidence" value="ECO:0007669"/>
    <property type="project" value="TreeGrafter"/>
</dbReference>
<dbReference type="InterPro" id="IPR025110">
    <property type="entry name" value="AMP-bd_C"/>
</dbReference>
<dbReference type="InterPro" id="IPR010071">
    <property type="entry name" value="AA_adenyl_dom"/>
</dbReference>
<gene>
    <name evidence="6" type="ORF">HT102_01520</name>
</gene>
<keyword evidence="2" id="KW-0596">Phosphopantetheine</keyword>
<dbReference type="PROSITE" id="PS50075">
    <property type="entry name" value="CARRIER"/>
    <property type="match status" value="1"/>
</dbReference>
<evidence type="ECO:0000313" key="6">
    <source>
        <dbReference type="EMBL" id="MBD8505169.1"/>
    </source>
</evidence>
<keyword evidence="3" id="KW-0597">Phosphoprotein</keyword>